<dbReference type="Proteomes" id="UP000000440">
    <property type="component" value="Chromosome"/>
</dbReference>
<dbReference type="Gene3D" id="3.50.50.60">
    <property type="entry name" value="FAD/NAD(P)-binding domain"/>
    <property type="match status" value="1"/>
</dbReference>
<dbReference type="SUPFAM" id="SSF51905">
    <property type="entry name" value="FAD/NAD(P)-binding domain"/>
    <property type="match status" value="1"/>
</dbReference>
<dbReference type="PATRIC" id="fig|197221.4.peg.2389"/>
<dbReference type="EMBL" id="BA000039">
    <property type="protein sequence ID" value="BAC09831.1"/>
    <property type="molecule type" value="Genomic_DNA"/>
</dbReference>
<dbReference type="PANTHER" id="PTHR42685">
    <property type="entry name" value="GERANYLGERANYL DIPHOSPHATE REDUCTASE"/>
    <property type="match status" value="1"/>
</dbReference>
<dbReference type="InterPro" id="IPR050407">
    <property type="entry name" value="Geranylgeranyl_reductase"/>
</dbReference>
<accession>Q8DGN7</accession>
<name>Q8DGN7_THEVB</name>
<dbReference type="GO" id="GO:0071949">
    <property type="term" value="F:FAD binding"/>
    <property type="evidence" value="ECO:0007669"/>
    <property type="project" value="InterPro"/>
</dbReference>
<keyword evidence="3" id="KW-1185">Reference proteome</keyword>
<evidence type="ECO:0000259" key="1">
    <source>
        <dbReference type="Pfam" id="PF01494"/>
    </source>
</evidence>
<dbReference type="PANTHER" id="PTHR42685:SF22">
    <property type="entry name" value="CONDITIONED MEDIUM FACTOR RECEPTOR 1"/>
    <property type="match status" value="1"/>
</dbReference>
<dbReference type="InterPro" id="IPR002938">
    <property type="entry name" value="FAD-bd"/>
</dbReference>
<reference evidence="2 3" key="1">
    <citation type="journal article" date="2002" name="DNA Res.">
        <title>Complete genome structure of the thermophilic cyanobacterium Thermosynechococcus elongatus BP-1.</title>
        <authorList>
            <person name="Nakamura Y."/>
            <person name="Kaneko T."/>
            <person name="Sato S."/>
            <person name="Ikeuchi M."/>
            <person name="Katoh H."/>
            <person name="Sasamoto S."/>
            <person name="Watanabe A."/>
            <person name="Iriguchi M."/>
            <person name="Kawashima K."/>
            <person name="Kimura T."/>
            <person name="Kishida Y."/>
            <person name="Kiyokawa C."/>
            <person name="Kohara M."/>
            <person name="Matsumoto M."/>
            <person name="Matsuno A."/>
            <person name="Nakazaki N."/>
            <person name="Shimpo S."/>
            <person name="Sugimoto M."/>
            <person name="Takeuchi C."/>
            <person name="Yamada M."/>
            <person name="Tabata S."/>
        </authorList>
    </citation>
    <scope>NUCLEOTIDE SEQUENCE [LARGE SCALE GENOMIC DNA]</scope>
    <source>
        <strain evidence="3">IAM M-273 / NIES-2133 / BP-1</strain>
    </source>
</reference>
<dbReference type="KEGG" id="tel:tlr2279"/>
<dbReference type="InterPro" id="IPR011777">
    <property type="entry name" value="Geranylgeranyl_Rdtase_fam"/>
</dbReference>
<feature type="domain" description="FAD-binding" evidence="1">
    <location>
        <begin position="6"/>
        <end position="304"/>
    </location>
</feature>
<dbReference type="STRING" id="197221.gene:10748896"/>
<gene>
    <name evidence="2" type="ordered locus">tlr2279</name>
</gene>
<organism evidence="2 3">
    <name type="scientific">Thermosynechococcus vestitus (strain NIES-2133 / IAM M-273 / BP-1)</name>
    <dbReference type="NCBI Taxonomy" id="197221"/>
    <lineage>
        <taxon>Bacteria</taxon>
        <taxon>Bacillati</taxon>
        <taxon>Cyanobacteriota</taxon>
        <taxon>Cyanophyceae</taxon>
        <taxon>Acaryochloridales</taxon>
        <taxon>Thermosynechococcaceae</taxon>
        <taxon>Thermosynechococcus</taxon>
    </lineage>
</organism>
<dbReference type="Pfam" id="PF01494">
    <property type="entry name" value="FAD_binding_3"/>
    <property type="match status" value="1"/>
</dbReference>
<dbReference type="PRINTS" id="PR00420">
    <property type="entry name" value="RNGMNOXGNASE"/>
</dbReference>
<dbReference type="InterPro" id="IPR036188">
    <property type="entry name" value="FAD/NAD-bd_sf"/>
</dbReference>
<dbReference type="NCBIfam" id="TIGR02032">
    <property type="entry name" value="GG-red-SF"/>
    <property type="match status" value="1"/>
</dbReference>
<protein>
    <submittedName>
        <fullName evidence="2">Tlr2279 protein</fullName>
    </submittedName>
</protein>
<proteinExistence type="predicted"/>
<dbReference type="eggNOG" id="COG0644">
    <property type="taxonomic scope" value="Bacteria"/>
</dbReference>
<dbReference type="EnsemblBacteria" id="BAC09831">
    <property type="protein sequence ID" value="BAC09831"/>
    <property type="gene ID" value="BAC09831"/>
</dbReference>
<dbReference type="AlphaFoldDB" id="Q8DGN7"/>
<sequence length="375" mass="41226">MPAIYDCIVVGSGPAGGSAAYHLARRQRSVLVLEKAALPRQKPCTGGISPVIGQWFDVDFQPAIADTTRTVRYSWKFKDAVEAELSIPEPIWIVERTVFDHYLLQQAQQKGAVVADQTEVTGITFQKDHWQVHTATTTYGGRYLIAADGANSQMARWLGFKPKVGRTAAVMTVPNPRGDRAAHFEFGLVKNGYLWSFPKGDQRTVGVAVVRGSDRPNWEPILQQYCAVHQLQLADCPIQYHPLCIWEGQQPLHTHHALLAGEAAGLVDPFSAEGVRPALYSGMRAAEAIDAALGGEVDALATYSKTLQEEWGTDLAWAQRLAGLFHRMPGVGYRLAMKRPSATQRLGQVLCGELRYRDIAGRAIQRLSSSLIPGR</sequence>
<evidence type="ECO:0000313" key="3">
    <source>
        <dbReference type="Proteomes" id="UP000000440"/>
    </source>
</evidence>
<evidence type="ECO:0000313" key="2">
    <source>
        <dbReference type="EMBL" id="BAC09831.1"/>
    </source>
</evidence>
<dbReference type="GO" id="GO:0016628">
    <property type="term" value="F:oxidoreductase activity, acting on the CH-CH group of donors, NAD or NADP as acceptor"/>
    <property type="evidence" value="ECO:0007669"/>
    <property type="project" value="InterPro"/>
</dbReference>